<protein>
    <submittedName>
        <fullName evidence="1">Uncharacterized protein</fullName>
    </submittedName>
</protein>
<keyword evidence="2" id="KW-1185">Reference proteome</keyword>
<name>A0A5B7DUF5_PORTR</name>
<evidence type="ECO:0000313" key="1">
    <source>
        <dbReference type="EMBL" id="MPC25312.1"/>
    </source>
</evidence>
<dbReference type="EMBL" id="VSRR010001445">
    <property type="protein sequence ID" value="MPC25312.1"/>
    <property type="molecule type" value="Genomic_DNA"/>
</dbReference>
<sequence>MKVLRQTSHSYVERHSQQLHLYHFKLHFKTLRVEYKTCFPLPFHGSILDHSLACVHPILGLPEEDILHFPSFHPRLNSNHCLDLDLDLDQDQDRDQDQDQNSS</sequence>
<dbReference type="AlphaFoldDB" id="A0A5B7DUF5"/>
<evidence type="ECO:0000313" key="2">
    <source>
        <dbReference type="Proteomes" id="UP000324222"/>
    </source>
</evidence>
<gene>
    <name evidence="1" type="ORF">E2C01_018418</name>
</gene>
<reference evidence="1 2" key="1">
    <citation type="submission" date="2019-05" db="EMBL/GenBank/DDBJ databases">
        <title>Another draft genome of Portunus trituberculatus and its Hox gene families provides insights of decapod evolution.</title>
        <authorList>
            <person name="Jeong J.-H."/>
            <person name="Song I."/>
            <person name="Kim S."/>
            <person name="Choi T."/>
            <person name="Kim D."/>
            <person name="Ryu S."/>
            <person name="Kim W."/>
        </authorList>
    </citation>
    <scope>NUCLEOTIDE SEQUENCE [LARGE SCALE GENOMIC DNA]</scope>
    <source>
        <tissue evidence="1">Muscle</tissue>
    </source>
</reference>
<organism evidence="1 2">
    <name type="scientific">Portunus trituberculatus</name>
    <name type="common">Swimming crab</name>
    <name type="synonym">Neptunus trituberculatus</name>
    <dbReference type="NCBI Taxonomy" id="210409"/>
    <lineage>
        <taxon>Eukaryota</taxon>
        <taxon>Metazoa</taxon>
        <taxon>Ecdysozoa</taxon>
        <taxon>Arthropoda</taxon>
        <taxon>Crustacea</taxon>
        <taxon>Multicrustacea</taxon>
        <taxon>Malacostraca</taxon>
        <taxon>Eumalacostraca</taxon>
        <taxon>Eucarida</taxon>
        <taxon>Decapoda</taxon>
        <taxon>Pleocyemata</taxon>
        <taxon>Brachyura</taxon>
        <taxon>Eubrachyura</taxon>
        <taxon>Portunoidea</taxon>
        <taxon>Portunidae</taxon>
        <taxon>Portuninae</taxon>
        <taxon>Portunus</taxon>
    </lineage>
</organism>
<accession>A0A5B7DUF5</accession>
<dbReference type="Proteomes" id="UP000324222">
    <property type="component" value="Unassembled WGS sequence"/>
</dbReference>
<proteinExistence type="predicted"/>
<comment type="caution">
    <text evidence="1">The sequence shown here is derived from an EMBL/GenBank/DDBJ whole genome shotgun (WGS) entry which is preliminary data.</text>
</comment>